<feature type="region of interest" description="Disordered" evidence="1">
    <location>
        <begin position="60"/>
        <end position="87"/>
    </location>
</feature>
<evidence type="ECO:0000313" key="3">
    <source>
        <dbReference type="Proteomes" id="UP000541558"/>
    </source>
</evidence>
<protein>
    <submittedName>
        <fullName evidence="2">Uncharacterized protein</fullName>
    </submittedName>
</protein>
<reference evidence="2 3" key="1">
    <citation type="journal article" date="2020" name="ISME J.">
        <title>Uncovering the hidden diversity of litter-decomposition mechanisms in mushroom-forming fungi.</title>
        <authorList>
            <person name="Floudas D."/>
            <person name="Bentzer J."/>
            <person name="Ahren D."/>
            <person name="Johansson T."/>
            <person name="Persson P."/>
            <person name="Tunlid A."/>
        </authorList>
    </citation>
    <scope>NUCLEOTIDE SEQUENCE [LARGE SCALE GENOMIC DNA]</scope>
    <source>
        <strain evidence="2 3">CBS 175.51</strain>
    </source>
</reference>
<sequence>MLNEEGNTSTPASTTGHTPPTTRHPTSESRSCSTLCDVALPLLPSSDIYRRAILNKHLQASPVDSHRAQRPTTPGRQREHWRAPDRHHDTKSIANAYAIASTNSTLHVEQPRQDEYSSARSYPRSRQARHPSPVSLSRAGLVVKTDLVTPSFGLRPSFGTGSMISDSRGPPQCSKRSVQIGVGGAHSGRSLAVDVNGPKFAVVAARSSHCRPSVVLRFCRTVRRRELPTAANGAVGCANGDGDGTESRASRSANAARGWWGLAHGVRVVNGRWSLCLEREGLRSATDCCTHPTHPTSNFFLTSSSRCTRRVMKGASSRIYLELRRRIAARSEGGRVANASAGPGVLSRLKVTNYVVHVARAQCLRMRAEPVWVSTSGAPIEPPNSAVLVARLAVVVCDSRR</sequence>
<dbReference type="OrthoDB" id="10568678at2759"/>
<keyword evidence="3" id="KW-1185">Reference proteome</keyword>
<dbReference type="AlphaFoldDB" id="A0A8H5FLJ8"/>
<dbReference type="EMBL" id="JAACJK010000002">
    <property type="protein sequence ID" value="KAF5341264.1"/>
    <property type="molecule type" value="Genomic_DNA"/>
</dbReference>
<feature type="region of interest" description="Disordered" evidence="1">
    <location>
        <begin position="101"/>
        <end position="133"/>
    </location>
</feature>
<name>A0A8H5FLJ8_9AGAR</name>
<feature type="region of interest" description="Disordered" evidence="1">
    <location>
        <begin position="1"/>
        <end position="31"/>
    </location>
</feature>
<proteinExistence type="predicted"/>
<organism evidence="2 3">
    <name type="scientific">Ephemerocybe angulata</name>
    <dbReference type="NCBI Taxonomy" id="980116"/>
    <lineage>
        <taxon>Eukaryota</taxon>
        <taxon>Fungi</taxon>
        <taxon>Dikarya</taxon>
        <taxon>Basidiomycota</taxon>
        <taxon>Agaricomycotina</taxon>
        <taxon>Agaricomycetes</taxon>
        <taxon>Agaricomycetidae</taxon>
        <taxon>Agaricales</taxon>
        <taxon>Agaricineae</taxon>
        <taxon>Psathyrellaceae</taxon>
        <taxon>Ephemerocybe</taxon>
    </lineage>
</organism>
<dbReference type="Proteomes" id="UP000541558">
    <property type="component" value="Unassembled WGS sequence"/>
</dbReference>
<accession>A0A8H5FLJ8</accession>
<comment type="caution">
    <text evidence="2">The sequence shown here is derived from an EMBL/GenBank/DDBJ whole genome shotgun (WGS) entry which is preliminary data.</text>
</comment>
<feature type="compositionally biased region" description="Low complexity" evidence="1">
    <location>
        <begin position="8"/>
        <end position="31"/>
    </location>
</feature>
<evidence type="ECO:0000256" key="1">
    <source>
        <dbReference type="SAM" id="MobiDB-lite"/>
    </source>
</evidence>
<evidence type="ECO:0000313" key="2">
    <source>
        <dbReference type="EMBL" id="KAF5341264.1"/>
    </source>
</evidence>
<feature type="compositionally biased region" description="Basic and acidic residues" evidence="1">
    <location>
        <begin position="76"/>
        <end position="87"/>
    </location>
</feature>
<gene>
    <name evidence="2" type="ORF">D9611_005982</name>
</gene>